<evidence type="ECO:0000259" key="8">
    <source>
        <dbReference type="Pfam" id="PF00962"/>
    </source>
</evidence>
<dbReference type="GO" id="GO:0008270">
    <property type="term" value="F:zinc ion binding"/>
    <property type="evidence" value="ECO:0007669"/>
    <property type="project" value="UniProtKB-UniRule"/>
</dbReference>
<dbReference type="Pfam" id="PF00962">
    <property type="entry name" value="A_deaminase"/>
    <property type="match status" value="1"/>
</dbReference>
<dbReference type="AlphaFoldDB" id="A0AAN9UT45"/>
<dbReference type="InterPro" id="IPR001365">
    <property type="entry name" value="A_deaminase_dom"/>
</dbReference>
<comment type="caution">
    <text evidence="9">The sequence shown here is derived from an EMBL/GenBank/DDBJ whole genome shotgun (WGS) entry which is preliminary data.</text>
</comment>
<evidence type="ECO:0000313" key="10">
    <source>
        <dbReference type="Proteomes" id="UP001320245"/>
    </source>
</evidence>
<feature type="site" description="Important for catalytic activity" evidence="7">
    <location>
        <position position="235"/>
    </location>
</feature>
<dbReference type="InterPro" id="IPR032466">
    <property type="entry name" value="Metal_Hydrolase"/>
</dbReference>
<comment type="subcellular location">
    <subcellularLocation>
        <location evidence="7">Cytoplasm</location>
    </subcellularLocation>
    <subcellularLocation>
        <location evidence="7">Nucleus</location>
    </subcellularLocation>
</comment>
<comment type="function">
    <text evidence="7">Catalyzes the hydrolytic deamination of adenine to hypoxanthine. Plays an important role in the purine salvage pathway and in nitrogen catabolism.</text>
</comment>
<feature type="binding site" evidence="7">
    <location>
        <position position="211"/>
    </location>
    <ligand>
        <name>Zn(2+)</name>
        <dbReference type="ChEBI" id="CHEBI:29105"/>
        <note>catalytic</note>
    </ligand>
</feature>
<dbReference type="InterPro" id="IPR006330">
    <property type="entry name" value="Ado/ade_deaminase"/>
</dbReference>
<feature type="binding site" evidence="7">
    <location>
        <position position="293"/>
    </location>
    <ligand>
        <name>substrate</name>
    </ligand>
</feature>
<keyword evidence="2 7" id="KW-0479">Metal-binding</keyword>
<evidence type="ECO:0000256" key="5">
    <source>
        <dbReference type="ARBA" id="ARBA00023080"/>
    </source>
</evidence>
<reference evidence="9 10" key="1">
    <citation type="journal article" date="2023" name="PLoS ONE">
        <title>Cytospora paraplurivora sp. nov. isolated from orchards with fruit tree decline syndrome in Ontario, Canada.</title>
        <authorList>
            <person name="Ilyukhin E."/>
            <person name="Nguyen H.D.T."/>
            <person name="Castle A.J."/>
            <person name="Ellouze W."/>
        </authorList>
    </citation>
    <scope>NUCLEOTIDE SEQUENCE [LARGE SCALE GENOMIC DNA]</scope>
    <source>
        <strain evidence="9 10">FDS-564</strain>
    </source>
</reference>
<dbReference type="InterPro" id="IPR006650">
    <property type="entry name" value="A/AMP_deam_AS"/>
</dbReference>
<feature type="domain" description="Adenosine deaminase" evidence="8">
    <location>
        <begin position="14"/>
        <end position="345"/>
    </location>
</feature>
<dbReference type="SUPFAM" id="SSF51556">
    <property type="entry name" value="Metallo-dependent hydrolases"/>
    <property type="match status" value="1"/>
</dbReference>
<dbReference type="Proteomes" id="UP001320245">
    <property type="component" value="Unassembled WGS sequence"/>
</dbReference>
<dbReference type="EC" id="3.5.4.2" evidence="7"/>
<keyword evidence="5 7" id="KW-0546">Nucleotide metabolism</keyword>
<evidence type="ECO:0000256" key="7">
    <source>
        <dbReference type="HAMAP-Rule" id="MF_03145"/>
    </source>
</evidence>
<proteinExistence type="inferred from homology"/>
<gene>
    <name evidence="7 9" type="primary">AAH1</name>
    <name evidence="9" type="ORF">SLS53_001340</name>
</gene>
<evidence type="ECO:0000313" key="9">
    <source>
        <dbReference type="EMBL" id="KAK7748088.1"/>
    </source>
</evidence>
<dbReference type="GO" id="GO:0005634">
    <property type="term" value="C:nucleus"/>
    <property type="evidence" value="ECO:0007669"/>
    <property type="project" value="UniProtKB-SubCell"/>
</dbReference>
<dbReference type="HAMAP" id="MF_01962">
    <property type="entry name" value="Adenine_deaminase"/>
    <property type="match status" value="1"/>
</dbReference>
<dbReference type="GO" id="GO:0009117">
    <property type="term" value="P:nucleotide metabolic process"/>
    <property type="evidence" value="ECO:0007669"/>
    <property type="project" value="UniProtKB-KW"/>
</dbReference>
<dbReference type="InterPro" id="IPR028892">
    <property type="entry name" value="ADE"/>
</dbReference>
<dbReference type="NCBIfam" id="TIGR01430">
    <property type="entry name" value="aden_deam"/>
    <property type="match status" value="1"/>
</dbReference>
<feature type="binding site" evidence="7">
    <location>
        <position position="21"/>
    </location>
    <ligand>
        <name>Zn(2+)</name>
        <dbReference type="ChEBI" id="CHEBI:29105"/>
        <note>catalytic</note>
    </ligand>
</feature>
<evidence type="ECO:0000256" key="3">
    <source>
        <dbReference type="ARBA" id="ARBA00022801"/>
    </source>
</evidence>
<dbReference type="GO" id="GO:0043103">
    <property type="term" value="P:hypoxanthine salvage"/>
    <property type="evidence" value="ECO:0007669"/>
    <property type="project" value="UniProtKB-UniRule"/>
</dbReference>
<keyword evidence="4 7" id="KW-0862">Zinc</keyword>
<dbReference type="CDD" id="cd01320">
    <property type="entry name" value="ADA"/>
    <property type="match status" value="1"/>
</dbReference>
<comment type="cofactor">
    <cofactor evidence="7">
        <name>Zn(2+)</name>
        <dbReference type="ChEBI" id="CHEBI:29105"/>
    </cofactor>
    <text evidence="7">Binds 1 zinc ion per subunit.</text>
</comment>
<comment type="catalytic activity">
    <reaction evidence="7">
        <text>adenine + H2O + H(+) = hypoxanthine + NH4(+)</text>
        <dbReference type="Rhea" id="RHEA:23688"/>
        <dbReference type="ChEBI" id="CHEBI:15377"/>
        <dbReference type="ChEBI" id="CHEBI:15378"/>
        <dbReference type="ChEBI" id="CHEBI:16708"/>
        <dbReference type="ChEBI" id="CHEBI:17368"/>
        <dbReference type="ChEBI" id="CHEBI:28938"/>
        <dbReference type="EC" id="3.5.4.2"/>
    </reaction>
</comment>
<evidence type="ECO:0000256" key="2">
    <source>
        <dbReference type="ARBA" id="ARBA00022723"/>
    </source>
</evidence>
<feature type="binding site" evidence="7">
    <location>
        <position position="292"/>
    </location>
    <ligand>
        <name>Zn(2+)</name>
        <dbReference type="ChEBI" id="CHEBI:29105"/>
        <note>catalytic</note>
    </ligand>
</feature>
<keyword evidence="10" id="KW-1185">Reference proteome</keyword>
<evidence type="ECO:0000256" key="4">
    <source>
        <dbReference type="ARBA" id="ARBA00022833"/>
    </source>
</evidence>
<feature type="binding site" evidence="7">
    <location>
        <position position="19"/>
    </location>
    <ligand>
        <name>Zn(2+)</name>
        <dbReference type="ChEBI" id="CHEBI:29105"/>
        <note>catalytic</note>
    </ligand>
</feature>
<dbReference type="GO" id="GO:0005829">
    <property type="term" value="C:cytosol"/>
    <property type="evidence" value="ECO:0007669"/>
    <property type="project" value="TreeGrafter"/>
</dbReference>
<name>A0AAN9UT45_9PEZI</name>
<keyword evidence="6 7" id="KW-0539">Nucleus</keyword>
<sequence>MCKHALHEFLAALPKCEHHMHLEGSLSPELLFELSERNNVALPSVAEDPAFASVAALYERYANFTSLDDFLHYYYIGFTVLTHESDFEALAYAYFVKAAGQGLRHAEVFFDPQVHINRGIAYETVVNGFTKARRRAEADLGVTSLLIPCLLRHLPVPDSLSCLGTIRDAGHFRDGTLAGLGLCSTEKDNPPSLWKEAFALARSDGVRLTAHAGEEGPPAYITEALDELAVTRIDHGVNARKDEAVMARLARDRVMLSVCPLSNVVLRGVTKVSEVPIRTFLDRGVPFSINSDDPAYFGGYILDNYCAVQDAFNLSVAEWGTIATNAVQGSWCGEERKGELIREIEALVAEWKNKVTA</sequence>
<dbReference type="FunFam" id="3.20.20.140:FF:000039">
    <property type="entry name" value="Adenine deaminase"/>
    <property type="match status" value="1"/>
</dbReference>
<dbReference type="GO" id="GO:0000034">
    <property type="term" value="F:adenine deaminase activity"/>
    <property type="evidence" value="ECO:0007669"/>
    <property type="project" value="UniProtKB-UniRule"/>
</dbReference>
<dbReference type="Gene3D" id="3.20.20.140">
    <property type="entry name" value="Metal-dependent hydrolases"/>
    <property type="match status" value="1"/>
</dbReference>
<keyword evidence="1 7" id="KW-0963">Cytoplasm</keyword>
<protein>
    <recommendedName>
        <fullName evidence="7">Adenine deaminase</fullName>
        <shortName evidence="7">ADE</shortName>
        <ecNumber evidence="7">3.5.4.2</ecNumber>
    </recommendedName>
    <alternativeName>
        <fullName evidence="7">Adenine aminohydrolase</fullName>
        <shortName evidence="7">AAH</shortName>
    </alternativeName>
</protein>
<evidence type="ECO:0000256" key="1">
    <source>
        <dbReference type="ARBA" id="ARBA00022490"/>
    </source>
</evidence>
<evidence type="ECO:0000256" key="6">
    <source>
        <dbReference type="ARBA" id="ARBA00023242"/>
    </source>
</evidence>
<accession>A0AAN9UT45</accession>
<feature type="active site" description="Proton donor" evidence="7">
    <location>
        <position position="214"/>
    </location>
</feature>
<comment type="similarity">
    <text evidence="7">Belongs to the metallo-dependent hydrolases superfamily. Adenosine and AMP deaminases family. Adenine deaminase type 2 subfamily.</text>
</comment>
<dbReference type="PANTHER" id="PTHR43114">
    <property type="entry name" value="ADENINE DEAMINASE"/>
    <property type="match status" value="1"/>
</dbReference>
<dbReference type="GO" id="GO:0006146">
    <property type="term" value="P:adenine catabolic process"/>
    <property type="evidence" value="ECO:0007669"/>
    <property type="project" value="UniProtKB-UniRule"/>
</dbReference>
<dbReference type="PANTHER" id="PTHR43114:SF6">
    <property type="entry name" value="ADENINE DEAMINASE"/>
    <property type="match status" value="1"/>
</dbReference>
<dbReference type="GO" id="GO:0009168">
    <property type="term" value="P:purine ribonucleoside monophosphate biosynthetic process"/>
    <property type="evidence" value="ECO:0007669"/>
    <property type="project" value="InterPro"/>
</dbReference>
<dbReference type="EMBL" id="JAJSPL020000003">
    <property type="protein sequence ID" value="KAK7748088.1"/>
    <property type="molecule type" value="Genomic_DNA"/>
</dbReference>
<keyword evidence="3 7" id="KW-0378">Hydrolase</keyword>
<organism evidence="9 10">
    <name type="scientific">Cytospora paraplurivora</name>
    <dbReference type="NCBI Taxonomy" id="2898453"/>
    <lineage>
        <taxon>Eukaryota</taxon>
        <taxon>Fungi</taxon>
        <taxon>Dikarya</taxon>
        <taxon>Ascomycota</taxon>
        <taxon>Pezizomycotina</taxon>
        <taxon>Sordariomycetes</taxon>
        <taxon>Sordariomycetidae</taxon>
        <taxon>Diaporthales</taxon>
        <taxon>Cytosporaceae</taxon>
        <taxon>Cytospora</taxon>
    </lineage>
</organism>
<dbReference type="PROSITE" id="PS00485">
    <property type="entry name" value="A_DEAMINASE"/>
    <property type="match status" value="1"/>
</dbReference>